<accession>A0A2P5AAB5</accession>
<feature type="non-terminal residue" evidence="1">
    <location>
        <position position="1"/>
    </location>
</feature>
<name>A0A2P5AAB5_PARAD</name>
<dbReference type="PANTHER" id="PTHR46656">
    <property type="entry name" value="PUTATIVE-RELATED"/>
    <property type="match status" value="1"/>
</dbReference>
<evidence type="ECO:0000313" key="1">
    <source>
        <dbReference type="EMBL" id="PON33473.1"/>
    </source>
</evidence>
<dbReference type="OrthoDB" id="2193793at2759"/>
<dbReference type="AlphaFoldDB" id="A0A2P5AAB5"/>
<sequence length="89" mass="10147">EYRKGWDVLLKSYLEVVYGVDGVALYLLTNPYYSDGNFRNKTVEFVENSDLEKPVTSWAPVYVIDSHIAETDFVTVPSLMNQPRAIKGL</sequence>
<dbReference type="Proteomes" id="UP000237105">
    <property type="component" value="Unassembled WGS sequence"/>
</dbReference>
<organism evidence="1 2">
    <name type="scientific">Parasponia andersonii</name>
    <name type="common">Sponia andersonii</name>
    <dbReference type="NCBI Taxonomy" id="3476"/>
    <lineage>
        <taxon>Eukaryota</taxon>
        <taxon>Viridiplantae</taxon>
        <taxon>Streptophyta</taxon>
        <taxon>Embryophyta</taxon>
        <taxon>Tracheophyta</taxon>
        <taxon>Spermatophyta</taxon>
        <taxon>Magnoliopsida</taxon>
        <taxon>eudicotyledons</taxon>
        <taxon>Gunneridae</taxon>
        <taxon>Pentapetalae</taxon>
        <taxon>rosids</taxon>
        <taxon>fabids</taxon>
        <taxon>Rosales</taxon>
        <taxon>Cannabaceae</taxon>
        <taxon>Parasponia</taxon>
    </lineage>
</organism>
<keyword evidence="2" id="KW-1185">Reference proteome</keyword>
<gene>
    <name evidence="1" type="ORF">PanWU01x14_352500</name>
</gene>
<dbReference type="EMBL" id="JXTB01000727">
    <property type="protein sequence ID" value="PON33473.1"/>
    <property type="molecule type" value="Genomic_DNA"/>
</dbReference>
<evidence type="ECO:0000313" key="2">
    <source>
        <dbReference type="Proteomes" id="UP000237105"/>
    </source>
</evidence>
<dbReference type="PANTHER" id="PTHR46656:SF3">
    <property type="entry name" value="PUTATIVE-RELATED"/>
    <property type="match status" value="1"/>
</dbReference>
<proteinExistence type="predicted"/>
<dbReference type="STRING" id="3476.A0A2P5AAB5"/>
<reference evidence="2" key="1">
    <citation type="submission" date="2016-06" db="EMBL/GenBank/DDBJ databases">
        <title>Parallel loss of symbiosis genes in relatives of nitrogen-fixing non-legume Parasponia.</title>
        <authorList>
            <person name="Van Velzen R."/>
            <person name="Holmer R."/>
            <person name="Bu F."/>
            <person name="Rutten L."/>
            <person name="Van Zeijl A."/>
            <person name="Liu W."/>
            <person name="Santuari L."/>
            <person name="Cao Q."/>
            <person name="Sharma T."/>
            <person name="Shen D."/>
            <person name="Roswanjaya Y."/>
            <person name="Wardhani T."/>
            <person name="Kalhor M.S."/>
            <person name="Jansen J."/>
            <person name="Van den Hoogen J."/>
            <person name="Gungor B."/>
            <person name="Hartog M."/>
            <person name="Hontelez J."/>
            <person name="Verver J."/>
            <person name="Yang W.-C."/>
            <person name="Schijlen E."/>
            <person name="Repin R."/>
            <person name="Schilthuizen M."/>
            <person name="Schranz E."/>
            <person name="Heidstra R."/>
            <person name="Miyata K."/>
            <person name="Fedorova E."/>
            <person name="Kohlen W."/>
            <person name="Bisseling T."/>
            <person name="Smit S."/>
            <person name="Geurts R."/>
        </authorList>
    </citation>
    <scope>NUCLEOTIDE SEQUENCE [LARGE SCALE GENOMIC DNA]</scope>
    <source>
        <strain evidence="2">cv. WU1-14</strain>
    </source>
</reference>
<comment type="caution">
    <text evidence="1">The sequence shown here is derived from an EMBL/GenBank/DDBJ whole genome shotgun (WGS) entry which is preliminary data.</text>
</comment>
<protein>
    <submittedName>
        <fullName evidence="1">Uncharacterized protein</fullName>
    </submittedName>
</protein>